<dbReference type="Proteomes" id="UP000887578">
    <property type="component" value="Unplaced"/>
</dbReference>
<dbReference type="InterPro" id="IPR015679">
    <property type="entry name" value="PLipase_D_fam"/>
</dbReference>
<evidence type="ECO:0000313" key="9">
    <source>
        <dbReference type="WBParaSite" id="PDA_v2.g16212.t1"/>
    </source>
</evidence>
<dbReference type="SMART" id="SM00155">
    <property type="entry name" value="PLDc"/>
    <property type="match status" value="1"/>
</dbReference>
<feature type="domain" description="PLD phosphodiesterase" evidence="7">
    <location>
        <begin position="72"/>
        <end position="99"/>
    </location>
</feature>
<proteinExistence type="predicted"/>
<dbReference type="PANTHER" id="PTHR18896:SF76">
    <property type="entry name" value="PHOSPHOLIPASE"/>
    <property type="match status" value="1"/>
</dbReference>
<dbReference type="Gene3D" id="3.30.870.10">
    <property type="entry name" value="Endonuclease Chain A"/>
    <property type="match status" value="3"/>
</dbReference>
<dbReference type="WBParaSite" id="PDA_v2.g16212.t1">
    <property type="protein sequence ID" value="PDA_v2.g16212.t1"/>
    <property type="gene ID" value="PDA_v2.g16212"/>
</dbReference>
<evidence type="ECO:0000256" key="1">
    <source>
        <dbReference type="ARBA" id="ARBA00000798"/>
    </source>
</evidence>
<evidence type="ECO:0000256" key="3">
    <source>
        <dbReference type="ARBA" id="ARBA00022737"/>
    </source>
</evidence>
<evidence type="ECO:0000256" key="6">
    <source>
        <dbReference type="ARBA" id="ARBA00023098"/>
    </source>
</evidence>
<dbReference type="GO" id="GO:0009395">
    <property type="term" value="P:phospholipid catabolic process"/>
    <property type="evidence" value="ECO:0007669"/>
    <property type="project" value="TreeGrafter"/>
</dbReference>
<evidence type="ECO:0000256" key="2">
    <source>
        <dbReference type="ARBA" id="ARBA00012027"/>
    </source>
</evidence>
<dbReference type="EC" id="3.1.4.4" evidence="2"/>
<keyword evidence="3" id="KW-0677">Repeat</keyword>
<dbReference type="SUPFAM" id="SSF56024">
    <property type="entry name" value="Phospholipase D/nuclease"/>
    <property type="match status" value="3"/>
</dbReference>
<comment type="catalytic activity">
    <reaction evidence="1">
        <text>a 1,2-diacyl-sn-glycero-3-phosphocholine + H2O = a 1,2-diacyl-sn-glycero-3-phosphate + choline + H(+)</text>
        <dbReference type="Rhea" id="RHEA:14445"/>
        <dbReference type="ChEBI" id="CHEBI:15354"/>
        <dbReference type="ChEBI" id="CHEBI:15377"/>
        <dbReference type="ChEBI" id="CHEBI:15378"/>
        <dbReference type="ChEBI" id="CHEBI:57643"/>
        <dbReference type="ChEBI" id="CHEBI:58608"/>
        <dbReference type="EC" id="3.1.4.4"/>
    </reaction>
</comment>
<keyword evidence="8" id="KW-1185">Reference proteome</keyword>
<keyword evidence="5" id="KW-0442">Lipid degradation</keyword>
<dbReference type="GO" id="GO:0060627">
    <property type="term" value="P:regulation of vesicle-mediated transport"/>
    <property type="evidence" value="ECO:0007669"/>
    <property type="project" value="TreeGrafter"/>
</dbReference>
<keyword evidence="6" id="KW-0443">Lipid metabolism</keyword>
<accession>A0A914PN42</accession>
<evidence type="ECO:0000313" key="8">
    <source>
        <dbReference type="Proteomes" id="UP000887578"/>
    </source>
</evidence>
<name>A0A914PN42_9BILA</name>
<dbReference type="AlphaFoldDB" id="A0A914PN42"/>
<dbReference type="PROSITE" id="PS50035">
    <property type="entry name" value="PLD"/>
    <property type="match status" value="1"/>
</dbReference>
<keyword evidence="4" id="KW-0378">Hydrolase</keyword>
<dbReference type="PANTHER" id="PTHR18896">
    <property type="entry name" value="PHOSPHOLIPASE D"/>
    <property type="match status" value="1"/>
</dbReference>
<sequence length="519" mass="60357">MYLKRPFHYGTQWRVDHILKRAAERGVRVFVLIFKEFGQGQCSQYCKRTLQNLHRNIKVIRHPEHEPGTGVFLWSHHEKLLVVDQIFAFVGGIDLTFGRWDDYKHPLTDLGFVDSLPSRNVPKLIENALTLAVKDATKAIINDTNLPEISKNKTKAQRQIELLYLKMDGNEIKKDEFLLKQVHDNTGNKVLKISKIKGTKNEEIAEAVFFDNKKKEVSFRDSSRPEPSDIHVIQIQDSTEKEIFHEILNTCEILSNSIIQKYENPIPAGTDLIRISVLNPNPYEIHEINSTSTGSPSYNPNPFRRYYENAMIKARRTKFSKDSKKCEEYVINVYQIQKDQTEIGRKENAGKIFVGKDYVNFIHKDVVDGDQAFSDLDDRYHVPRMPWHDGHSVVYGEAARDVARHFIQRWNAAKRQKIRNNDLYPYLLPKSYENLRVPDSLITSEMHKVEVQLLRSVSRWSALTDKTEDSIHQAYISFIKNAKHYIYIENQFFVSMINNADVSNLIAKTICDRIIQAHR</sequence>
<dbReference type="Pfam" id="PF00614">
    <property type="entry name" value="PLDc"/>
    <property type="match status" value="1"/>
</dbReference>
<evidence type="ECO:0000256" key="4">
    <source>
        <dbReference type="ARBA" id="ARBA00022801"/>
    </source>
</evidence>
<dbReference type="InterPro" id="IPR001736">
    <property type="entry name" value="PLipase_D/transphosphatidylase"/>
</dbReference>
<evidence type="ECO:0000259" key="7">
    <source>
        <dbReference type="PROSITE" id="PS50035"/>
    </source>
</evidence>
<reference evidence="9" key="1">
    <citation type="submission" date="2022-11" db="UniProtKB">
        <authorList>
            <consortium name="WormBaseParasite"/>
        </authorList>
    </citation>
    <scope>IDENTIFICATION</scope>
</reference>
<evidence type="ECO:0000256" key="5">
    <source>
        <dbReference type="ARBA" id="ARBA00022963"/>
    </source>
</evidence>
<dbReference type="GO" id="GO:0004630">
    <property type="term" value="F:phospholipase D activity"/>
    <property type="evidence" value="ECO:0007669"/>
    <property type="project" value="UniProtKB-EC"/>
</dbReference>
<protein>
    <recommendedName>
        <fullName evidence="2">phospholipase D</fullName>
        <ecNumber evidence="2">3.1.4.4</ecNumber>
    </recommendedName>
</protein>
<organism evidence="8 9">
    <name type="scientific">Panagrolaimus davidi</name>
    <dbReference type="NCBI Taxonomy" id="227884"/>
    <lineage>
        <taxon>Eukaryota</taxon>
        <taxon>Metazoa</taxon>
        <taxon>Ecdysozoa</taxon>
        <taxon>Nematoda</taxon>
        <taxon>Chromadorea</taxon>
        <taxon>Rhabditida</taxon>
        <taxon>Tylenchina</taxon>
        <taxon>Panagrolaimomorpha</taxon>
        <taxon>Panagrolaimoidea</taxon>
        <taxon>Panagrolaimidae</taxon>
        <taxon>Panagrolaimus</taxon>
    </lineage>
</organism>